<feature type="region of interest" description="Disordered" evidence="1">
    <location>
        <begin position="1"/>
        <end position="97"/>
    </location>
</feature>
<comment type="caution">
    <text evidence="2">The sequence shown here is derived from an EMBL/GenBank/DDBJ whole genome shotgun (WGS) entry which is preliminary data.</text>
</comment>
<evidence type="ECO:0000256" key="1">
    <source>
        <dbReference type="SAM" id="MobiDB-lite"/>
    </source>
</evidence>
<feature type="compositionally biased region" description="Polar residues" evidence="1">
    <location>
        <begin position="87"/>
        <end position="97"/>
    </location>
</feature>
<feature type="compositionally biased region" description="Low complexity" evidence="1">
    <location>
        <begin position="53"/>
        <end position="86"/>
    </location>
</feature>
<evidence type="ECO:0000313" key="3">
    <source>
        <dbReference type="Proteomes" id="UP000034164"/>
    </source>
</evidence>
<reference evidence="3" key="1">
    <citation type="journal article" date="2015" name="PLoS Genet.">
        <title>The dynamic genome and transcriptome of the human fungal pathogen Blastomyces and close relative Emmonsia.</title>
        <authorList>
            <person name="Munoz J.F."/>
            <person name="Gauthier G.M."/>
            <person name="Desjardins C.A."/>
            <person name="Gallo J.E."/>
            <person name="Holder J."/>
            <person name="Sullivan T.D."/>
            <person name="Marty A.J."/>
            <person name="Carmen J.C."/>
            <person name="Chen Z."/>
            <person name="Ding L."/>
            <person name="Gujja S."/>
            <person name="Magrini V."/>
            <person name="Misas E."/>
            <person name="Mitreva M."/>
            <person name="Priest M."/>
            <person name="Saif S."/>
            <person name="Whiston E.A."/>
            <person name="Young S."/>
            <person name="Zeng Q."/>
            <person name="Goldman W.E."/>
            <person name="Mardis E.R."/>
            <person name="Taylor J.W."/>
            <person name="McEwen J.G."/>
            <person name="Clay O.K."/>
            <person name="Klein B.S."/>
            <person name="Cuomo C.A."/>
        </authorList>
    </citation>
    <scope>NUCLEOTIDE SEQUENCE [LARGE SCALE GENOMIC DNA]</scope>
    <source>
        <strain evidence="3">UAMH 3008</strain>
    </source>
</reference>
<proteinExistence type="predicted"/>
<gene>
    <name evidence="2" type="ORF">EMCG_00389</name>
</gene>
<dbReference type="AlphaFoldDB" id="A0A0G2HX06"/>
<organism evidence="2 3">
    <name type="scientific">[Emmonsia] crescens</name>
    <dbReference type="NCBI Taxonomy" id="73230"/>
    <lineage>
        <taxon>Eukaryota</taxon>
        <taxon>Fungi</taxon>
        <taxon>Dikarya</taxon>
        <taxon>Ascomycota</taxon>
        <taxon>Pezizomycotina</taxon>
        <taxon>Eurotiomycetes</taxon>
        <taxon>Eurotiomycetidae</taxon>
        <taxon>Onygenales</taxon>
        <taxon>Ajellomycetaceae</taxon>
        <taxon>Emergomyces</taxon>
    </lineage>
</organism>
<dbReference type="VEuPathDB" id="FungiDB:EMCG_00389"/>
<dbReference type="Proteomes" id="UP000034164">
    <property type="component" value="Unassembled WGS sequence"/>
</dbReference>
<accession>A0A0G2HX06</accession>
<evidence type="ECO:0000313" key="2">
    <source>
        <dbReference type="EMBL" id="KKZ62315.1"/>
    </source>
</evidence>
<protein>
    <submittedName>
        <fullName evidence="2">Uncharacterized protein</fullName>
    </submittedName>
</protein>
<name>A0A0G2HX06_9EURO</name>
<sequence length="97" mass="10135">MAHPPRTGVVAARRHRISSPAAPAQPRLSGRLSRPSTASSPACPCVCPPPTSPLSTLPAKPKRPSPTTRSRGPSRPPLRASSRVSSATLRTRSSPLT</sequence>
<dbReference type="EMBL" id="LCZI01001136">
    <property type="protein sequence ID" value="KKZ62315.1"/>
    <property type="molecule type" value="Genomic_DNA"/>
</dbReference>